<protein>
    <submittedName>
        <fullName evidence="3">Uncharacterized protein</fullName>
    </submittedName>
</protein>
<sequence>MSTFKSSKGDIVVFFFFLFSTLLALDTEDPGFYDIFPSQVPTDVDTSTLQVDLSSTRPELENLLVGSSWITLLIENITYCLTDPGDRLQPMTNQSVQNFATLEECDFGGGKPGQMWSLWPGTAGGQLITRAPKRDINNQDPFFPYYAVNYTHYGIRGLRNEMTGRCLHGDSSYPGSEVKIPDYNNFADRDDYFGFVYLSEYCPQKGQQSSGVFDVRNALVGSGYTFHGADANPRWTYPEIKEVLYFDNPTLLSRTWNCPKLPSTRQENITEGSPDPSEAEYRTRTLIIPHLVEANINNTSFHPALFGCANNTNKSLPSFKESPIKSALYKYGDSVTEIQKCNERKRDEWYKNVEYYKGLPQCYGMAGIFRKWYIPCQPYLRPGGKIEDLWLATERYYEGSIPDVKECSSSADWVV</sequence>
<proteinExistence type="predicted"/>
<evidence type="ECO:0000313" key="2">
    <source>
        <dbReference type="EMBL" id="KAF3203769.1"/>
    </source>
</evidence>
<dbReference type="EMBL" id="WIWT01000076">
    <property type="protein sequence ID" value="KAF3203769.1"/>
    <property type="molecule type" value="Genomic_DNA"/>
</dbReference>
<evidence type="ECO:0000256" key="1">
    <source>
        <dbReference type="SAM" id="SignalP"/>
    </source>
</evidence>
<dbReference type="Proteomes" id="UP000614610">
    <property type="component" value="Unassembled WGS sequence"/>
</dbReference>
<dbReference type="OrthoDB" id="5307006at2759"/>
<organism evidence="3 4">
    <name type="scientific">Orbilia oligospora</name>
    <name type="common">Nematode-trapping fungus</name>
    <name type="synonym">Arthrobotrys oligospora</name>
    <dbReference type="NCBI Taxonomy" id="2813651"/>
    <lineage>
        <taxon>Eukaryota</taxon>
        <taxon>Fungi</taxon>
        <taxon>Dikarya</taxon>
        <taxon>Ascomycota</taxon>
        <taxon>Pezizomycotina</taxon>
        <taxon>Orbiliomycetes</taxon>
        <taxon>Orbiliales</taxon>
        <taxon>Orbiliaceae</taxon>
        <taxon>Orbilia</taxon>
    </lineage>
</organism>
<feature type="signal peptide" evidence="1">
    <location>
        <begin position="1"/>
        <end position="24"/>
    </location>
</feature>
<evidence type="ECO:0000313" key="4">
    <source>
        <dbReference type="Proteomes" id="UP000483672"/>
    </source>
</evidence>
<feature type="chain" id="PRO_5041091327" evidence="1">
    <location>
        <begin position="25"/>
        <end position="415"/>
    </location>
</feature>
<dbReference type="EMBL" id="WIPF01000045">
    <property type="protein sequence ID" value="KAF3220899.1"/>
    <property type="molecule type" value="Genomic_DNA"/>
</dbReference>
<comment type="caution">
    <text evidence="3">The sequence shown here is derived from an EMBL/GenBank/DDBJ whole genome shotgun (WGS) entry which is preliminary data.</text>
</comment>
<gene>
    <name evidence="3" type="ORF">TWF191_007357</name>
    <name evidence="2" type="ORF">TWF679_010119</name>
</gene>
<dbReference type="AlphaFoldDB" id="A0A6G1MFL9"/>
<reference evidence="3 4" key="1">
    <citation type="submission" date="2019-06" db="EMBL/GenBank/DDBJ databases">
        <authorList>
            <person name="Palmer J.M."/>
        </authorList>
    </citation>
    <scope>NUCLEOTIDE SEQUENCE [LARGE SCALE GENOMIC DNA]</scope>
    <source>
        <strain evidence="3 4">TWF191</strain>
        <strain evidence="2">TWF679</strain>
    </source>
</reference>
<accession>A0A6G1MFL9</accession>
<name>A0A6G1MFL9_ORBOL</name>
<evidence type="ECO:0000313" key="3">
    <source>
        <dbReference type="EMBL" id="KAF3220899.1"/>
    </source>
</evidence>
<dbReference type="Proteomes" id="UP000483672">
    <property type="component" value="Unassembled WGS sequence"/>
</dbReference>
<keyword evidence="1" id="KW-0732">Signal</keyword>